<evidence type="ECO:0008006" key="4">
    <source>
        <dbReference type="Google" id="ProtNLM"/>
    </source>
</evidence>
<dbReference type="AlphaFoldDB" id="A0A1B7LID5"/>
<dbReference type="RefSeq" id="WP_066666348.1">
    <property type="nucleotide sequence ID" value="NZ_LYVF01000023.1"/>
</dbReference>
<organism evidence="2 3">
    <name type="scientific">Desulfotomaculum copahuensis</name>
    <dbReference type="NCBI Taxonomy" id="1838280"/>
    <lineage>
        <taxon>Bacteria</taxon>
        <taxon>Bacillati</taxon>
        <taxon>Bacillota</taxon>
        <taxon>Clostridia</taxon>
        <taxon>Eubacteriales</taxon>
        <taxon>Desulfotomaculaceae</taxon>
        <taxon>Desulfotomaculum</taxon>
    </lineage>
</organism>
<keyword evidence="1" id="KW-0812">Transmembrane</keyword>
<dbReference type="OrthoDB" id="258760at2"/>
<keyword evidence="1" id="KW-0472">Membrane</keyword>
<proteinExistence type="predicted"/>
<feature type="transmembrane region" description="Helical" evidence="1">
    <location>
        <begin position="46"/>
        <end position="66"/>
    </location>
</feature>
<keyword evidence="1" id="KW-1133">Transmembrane helix</keyword>
<dbReference type="EMBL" id="LYVF01000023">
    <property type="protein sequence ID" value="OAT86335.1"/>
    <property type="molecule type" value="Genomic_DNA"/>
</dbReference>
<dbReference type="Proteomes" id="UP000078532">
    <property type="component" value="Unassembled WGS sequence"/>
</dbReference>
<gene>
    <name evidence="2" type="ORF">A6M21_03820</name>
</gene>
<accession>A0A1B7LID5</accession>
<dbReference type="STRING" id="1838280.A6M21_03820"/>
<evidence type="ECO:0000313" key="3">
    <source>
        <dbReference type="Proteomes" id="UP000078532"/>
    </source>
</evidence>
<evidence type="ECO:0000256" key="1">
    <source>
        <dbReference type="SAM" id="Phobius"/>
    </source>
</evidence>
<comment type="caution">
    <text evidence="2">The sequence shown here is derived from an EMBL/GenBank/DDBJ whole genome shotgun (WGS) entry which is preliminary data.</text>
</comment>
<evidence type="ECO:0000313" key="2">
    <source>
        <dbReference type="EMBL" id="OAT86335.1"/>
    </source>
</evidence>
<reference evidence="2 3" key="1">
    <citation type="submission" date="2016-04" db="EMBL/GenBank/DDBJ databases">
        <authorList>
            <person name="Evans L.H."/>
            <person name="Alamgir A."/>
            <person name="Owens N."/>
            <person name="Weber N.D."/>
            <person name="Virtaneva K."/>
            <person name="Barbian K."/>
            <person name="Babar A."/>
            <person name="Rosenke K."/>
        </authorList>
    </citation>
    <scope>NUCLEOTIDE SEQUENCE [LARGE SCALE GENOMIC DNA]</scope>
    <source>
        <strain evidence="2 3">LMa1</strain>
    </source>
</reference>
<keyword evidence="3" id="KW-1185">Reference proteome</keyword>
<sequence>MASLPGNFDPHMLEKTLIRMFSPEWLQDTAKRVKYVQRQRKVDPFILFWILVLGFGAGVQRSLAALRRNYEKKSSEKIVASAFYDRFTEGLYKFLTECLVHGVADLASHASLTL</sequence>
<name>A0A1B7LID5_9FIRM</name>
<protein>
    <recommendedName>
        <fullName evidence="4">Transposase</fullName>
    </recommendedName>
</protein>